<dbReference type="EMBL" id="WHVB01000002">
    <property type="protein sequence ID" value="KAF8486066.1"/>
    <property type="molecule type" value="Genomic_DNA"/>
</dbReference>
<dbReference type="OrthoDB" id="289721at2759"/>
<proteinExistence type="predicted"/>
<dbReference type="AlphaFoldDB" id="A0A9P5N445"/>
<protein>
    <submittedName>
        <fullName evidence="1">Uncharacterized protein</fullName>
    </submittedName>
</protein>
<dbReference type="Gene3D" id="1.10.132.70">
    <property type="match status" value="1"/>
</dbReference>
<comment type="caution">
    <text evidence="1">The sequence shown here is derived from an EMBL/GenBank/DDBJ whole genome shotgun (WGS) entry which is preliminary data.</text>
</comment>
<reference evidence="1" key="2">
    <citation type="journal article" date="2020" name="Nat. Commun.">
        <title>Large-scale genome sequencing of mycorrhizal fungi provides insights into the early evolution of symbiotic traits.</title>
        <authorList>
            <person name="Miyauchi S."/>
            <person name="Kiss E."/>
            <person name="Kuo A."/>
            <person name="Drula E."/>
            <person name="Kohler A."/>
            <person name="Sanchez-Garcia M."/>
            <person name="Morin E."/>
            <person name="Andreopoulos B."/>
            <person name="Barry K.W."/>
            <person name="Bonito G."/>
            <person name="Buee M."/>
            <person name="Carver A."/>
            <person name="Chen C."/>
            <person name="Cichocki N."/>
            <person name="Clum A."/>
            <person name="Culley D."/>
            <person name="Crous P.W."/>
            <person name="Fauchery L."/>
            <person name="Girlanda M."/>
            <person name="Hayes R.D."/>
            <person name="Keri Z."/>
            <person name="LaButti K."/>
            <person name="Lipzen A."/>
            <person name="Lombard V."/>
            <person name="Magnuson J."/>
            <person name="Maillard F."/>
            <person name="Murat C."/>
            <person name="Nolan M."/>
            <person name="Ohm R.A."/>
            <person name="Pangilinan J."/>
            <person name="Pereira M.F."/>
            <person name="Perotto S."/>
            <person name="Peter M."/>
            <person name="Pfister S."/>
            <person name="Riley R."/>
            <person name="Sitrit Y."/>
            <person name="Stielow J.B."/>
            <person name="Szollosi G."/>
            <person name="Zifcakova L."/>
            <person name="Stursova M."/>
            <person name="Spatafora J.W."/>
            <person name="Tedersoo L."/>
            <person name="Vaario L.M."/>
            <person name="Yamada A."/>
            <person name="Yan M."/>
            <person name="Wang P."/>
            <person name="Xu J."/>
            <person name="Bruns T."/>
            <person name="Baldrian P."/>
            <person name="Vilgalys R."/>
            <person name="Dunand C."/>
            <person name="Henrissat B."/>
            <person name="Grigoriev I.V."/>
            <person name="Hibbett D."/>
            <person name="Nagy L.G."/>
            <person name="Martin F.M."/>
        </authorList>
    </citation>
    <scope>NUCLEOTIDE SEQUENCE</scope>
    <source>
        <strain evidence="1">Prilba</strain>
    </source>
</reference>
<accession>A0A9P5N445</accession>
<dbReference type="Proteomes" id="UP000759537">
    <property type="component" value="Unassembled WGS sequence"/>
</dbReference>
<evidence type="ECO:0000313" key="2">
    <source>
        <dbReference type="Proteomes" id="UP000759537"/>
    </source>
</evidence>
<organism evidence="1 2">
    <name type="scientific">Russula ochroleuca</name>
    <dbReference type="NCBI Taxonomy" id="152965"/>
    <lineage>
        <taxon>Eukaryota</taxon>
        <taxon>Fungi</taxon>
        <taxon>Dikarya</taxon>
        <taxon>Basidiomycota</taxon>
        <taxon>Agaricomycotina</taxon>
        <taxon>Agaricomycetes</taxon>
        <taxon>Russulales</taxon>
        <taxon>Russulaceae</taxon>
        <taxon>Russula</taxon>
    </lineage>
</organism>
<gene>
    <name evidence="1" type="ORF">DFH94DRAFT_623033</name>
</gene>
<sequence>MLLYNHIDILNVLNPSFRRSTKARFQARDYHKRMEDARHLSKYVFPREYGLATVFASAAKAHKYSDFADREDEIKKARPLRSPKRVKSALQLVDKMIGRHGRCSYRTLRDIACPSKVKRPKQEAPLDSSIILVCPFTQF</sequence>
<evidence type="ECO:0000313" key="1">
    <source>
        <dbReference type="EMBL" id="KAF8486066.1"/>
    </source>
</evidence>
<keyword evidence="2" id="KW-1185">Reference proteome</keyword>
<name>A0A9P5N445_9AGAM</name>
<reference evidence="1" key="1">
    <citation type="submission" date="2019-10" db="EMBL/GenBank/DDBJ databases">
        <authorList>
            <consortium name="DOE Joint Genome Institute"/>
            <person name="Kuo A."/>
            <person name="Miyauchi S."/>
            <person name="Kiss E."/>
            <person name="Drula E."/>
            <person name="Kohler A."/>
            <person name="Sanchez-Garcia M."/>
            <person name="Andreopoulos B."/>
            <person name="Barry K.W."/>
            <person name="Bonito G."/>
            <person name="Buee M."/>
            <person name="Carver A."/>
            <person name="Chen C."/>
            <person name="Cichocki N."/>
            <person name="Clum A."/>
            <person name="Culley D."/>
            <person name="Crous P.W."/>
            <person name="Fauchery L."/>
            <person name="Girlanda M."/>
            <person name="Hayes R."/>
            <person name="Keri Z."/>
            <person name="LaButti K."/>
            <person name="Lipzen A."/>
            <person name="Lombard V."/>
            <person name="Magnuson J."/>
            <person name="Maillard F."/>
            <person name="Morin E."/>
            <person name="Murat C."/>
            <person name="Nolan M."/>
            <person name="Ohm R."/>
            <person name="Pangilinan J."/>
            <person name="Pereira M."/>
            <person name="Perotto S."/>
            <person name="Peter M."/>
            <person name="Riley R."/>
            <person name="Sitrit Y."/>
            <person name="Stielow B."/>
            <person name="Szollosi G."/>
            <person name="Zifcakova L."/>
            <person name="Stursova M."/>
            <person name="Spatafora J.W."/>
            <person name="Tedersoo L."/>
            <person name="Vaario L.-M."/>
            <person name="Yamada A."/>
            <person name="Yan M."/>
            <person name="Wang P."/>
            <person name="Xu J."/>
            <person name="Bruns T."/>
            <person name="Baldrian P."/>
            <person name="Vilgalys R."/>
            <person name="Henrissat B."/>
            <person name="Grigoriev I.V."/>
            <person name="Hibbett D."/>
            <person name="Nagy L.G."/>
            <person name="Martin F.M."/>
        </authorList>
    </citation>
    <scope>NUCLEOTIDE SEQUENCE</scope>
    <source>
        <strain evidence="1">Prilba</strain>
    </source>
</reference>